<proteinExistence type="predicted"/>
<dbReference type="RefSeq" id="WP_345196708.1">
    <property type="nucleotide sequence ID" value="NZ_BAABFL010000401.1"/>
</dbReference>
<keyword evidence="2" id="KW-1185">Reference proteome</keyword>
<reference evidence="2" key="1">
    <citation type="journal article" date="2019" name="Int. J. Syst. Evol. Microbiol.">
        <title>The Global Catalogue of Microorganisms (GCM) 10K type strain sequencing project: providing services to taxonomists for standard genome sequencing and annotation.</title>
        <authorList>
            <consortium name="The Broad Institute Genomics Platform"/>
            <consortium name="The Broad Institute Genome Sequencing Center for Infectious Disease"/>
            <person name="Wu L."/>
            <person name="Ma J."/>
        </authorList>
    </citation>
    <scope>NUCLEOTIDE SEQUENCE [LARGE SCALE GENOMIC DNA]</scope>
    <source>
        <strain evidence="2">JCM 17805</strain>
    </source>
</reference>
<organism evidence="1 2">
    <name type="scientific">Kistimonas scapharcae</name>
    <dbReference type="NCBI Taxonomy" id="1036133"/>
    <lineage>
        <taxon>Bacteria</taxon>
        <taxon>Pseudomonadati</taxon>
        <taxon>Pseudomonadota</taxon>
        <taxon>Gammaproteobacteria</taxon>
        <taxon>Oceanospirillales</taxon>
        <taxon>Endozoicomonadaceae</taxon>
        <taxon>Kistimonas</taxon>
    </lineage>
</organism>
<evidence type="ECO:0000313" key="1">
    <source>
        <dbReference type="EMBL" id="GAA4650517.1"/>
    </source>
</evidence>
<evidence type="ECO:0000313" key="2">
    <source>
        <dbReference type="Proteomes" id="UP001500604"/>
    </source>
</evidence>
<comment type="caution">
    <text evidence="1">The sequence shown here is derived from an EMBL/GenBank/DDBJ whole genome shotgun (WGS) entry which is preliminary data.</text>
</comment>
<dbReference type="EMBL" id="BAABFL010000401">
    <property type="protein sequence ID" value="GAA4650517.1"/>
    <property type="molecule type" value="Genomic_DNA"/>
</dbReference>
<name>A0ABP8V3P6_9GAMM</name>
<sequence>MEEAIKRILLRLFPELKNGYHKPMLGRVERIANPPKDGGTCTHDDPLYAVDIQPLDAHFRPRGEVLRDLVVAVPYAGQHRGFFALPDPGCIVEFCFSYALPHLVHIRGVIPWGLELPAVDEGEAKWQHSQTTWQGYDTDGNWRKVGKIHENIAAIRQLMKSPKTWLGSDKENVLKILSDFMETTAAALTELASHTHRADQLPTVKESVEAKATTITQSKTTRLDPITE</sequence>
<dbReference type="Proteomes" id="UP001500604">
    <property type="component" value="Unassembled WGS sequence"/>
</dbReference>
<dbReference type="SUPFAM" id="SSF69255">
    <property type="entry name" value="gp5 N-terminal domain-like"/>
    <property type="match status" value="1"/>
</dbReference>
<protein>
    <submittedName>
        <fullName evidence="1">Uncharacterized protein</fullName>
    </submittedName>
</protein>
<gene>
    <name evidence="1" type="ORF">GCM10023116_28000</name>
</gene>
<accession>A0ABP8V3P6</accession>